<dbReference type="Proteomes" id="UP000605733">
    <property type="component" value="Unassembled WGS sequence"/>
</dbReference>
<dbReference type="RefSeq" id="WP_011711352.1">
    <property type="nucleotide sequence ID" value="NZ_BMIX01000002.1"/>
</dbReference>
<protein>
    <submittedName>
        <fullName evidence="2">Uncharacterized protein</fullName>
    </submittedName>
</protein>
<evidence type="ECO:0000256" key="1">
    <source>
        <dbReference type="SAM" id="Phobius"/>
    </source>
</evidence>
<dbReference type="EMBL" id="BMIX01000002">
    <property type="protein sequence ID" value="GGG28676.1"/>
    <property type="molecule type" value="Genomic_DNA"/>
</dbReference>
<keyword evidence="1" id="KW-1133">Transmembrane helix</keyword>
<feature type="transmembrane region" description="Helical" evidence="1">
    <location>
        <begin position="70"/>
        <end position="87"/>
    </location>
</feature>
<sequence>MDKLNSLQRNLVLFGVPLSIISLLLLLRVSPLFQQNQEALSIGITFDLLILVPGIYFLLIRKTSIPKTTVVPFMILGLVLCSVFLPAENQQYVDLFKKWILPLVEITIVGYVLWKVKGALMTYRLNRDDSIDFFSALKNTCSEILPKKLVTPFATEIAVFYYGFFQWKKVKLNSNQFTLHKGNGTIALMAVLIFLILVETIVLHILLVRWSEIAAWIVTTLSFYSGLQIFGFLRSLSKRPILVSDTMIYLKYGIMSEATLKISDIESIELSSKEFFEDKNAKKLSILGDLESHNVVIHMKSEYQIIGLYGIKKNFKTLLVFLDKKEDFKNLVESRNLSLKHGRL</sequence>
<feature type="transmembrane region" description="Helical" evidence="1">
    <location>
        <begin position="186"/>
        <end position="207"/>
    </location>
</feature>
<feature type="transmembrane region" description="Helical" evidence="1">
    <location>
        <begin position="39"/>
        <end position="58"/>
    </location>
</feature>
<evidence type="ECO:0000313" key="2">
    <source>
        <dbReference type="EMBL" id="GGG28676.1"/>
    </source>
</evidence>
<feature type="transmembrane region" description="Helical" evidence="1">
    <location>
        <begin position="99"/>
        <end position="116"/>
    </location>
</feature>
<feature type="transmembrane region" description="Helical" evidence="1">
    <location>
        <begin position="12"/>
        <end position="33"/>
    </location>
</feature>
<name>A0ABQ1WET9_9FLAO</name>
<keyword evidence="3" id="KW-1185">Reference proteome</keyword>
<proteinExistence type="predicted"/>
<gene>
    <name evidence="2" type="ORF">GCM10011532_10180</name>
</gene>
<evidence type="ECO:0000313" key="3">
    <source>
        <dbReference type="Proteomes" id="UP000605733"/>
    </source>
</evidence>
<feature type="transmembrane region" description="Helical" evidence="1">
    <location>
        <begin position="213"/>
        <end position="233"/>
    </location>
</feature>
<accession>A0ABQ1WET9</accession>
<reference evidence="3" key="1">
    <citation type="journal article" date="2019" name="Int. J. Syst. Evol. Microbiol.">
        <title>The Global Catalogue of Microorganisms (GCM) 10K type strain sequencing project: providing services to taxonomists for standard genome sequencing and annotation.</title>
        <authorList>
            <consortium name="The Broad Institute Genomics Platform"/>
            <consortium name="The Broad Institute Genome Sequencing Center for Infectious Disease"/>
            <person name="Wu L."/>
            <person name="Ma J."/>
        </authorList>
    </citation>
    <scope>NUCLEOTIDE SEQUENCE [LARGE SCALE GENOMIC DNA]</scope>
    <source>
        <strain evidence="3">CGMCC 1.15422</strain>
    </source>
</reference>
<keyword evidence="1" id="KW-0812">Transmembrane</keyword>
<comment type="caution">
    <text evidence="2">The sequence shown here is derived from an EMBL/GenBank/DDBJ whole genome shotgun (WGS) entry which is preliminary data.</text>
</comment>
<keyword evidence="1" id="KW-0472">Membrane</keyword>
<organism evidence="2 3">
    <name type="scientific">Christiangramia forsetii</name>
    <dbReference type="NCBI Taxonomy" id="411153"/>
    <lineage>
        <taxon>Bacteria</taxon>
        <taxon>Pseudomonadati</taxon>
        <taxon>Bacteroidota</taxon>
        <taxon>Flavobacteriia</taxon>
        <taxon>Flavobacteriales</taxon>
        <taxon>Flavobacteriaceae</taxon>
        <taxon>Christiangramia</taxon>
    </lineage>
</organism>